<sequence>MTTTATLVRDVQAVRVAPVPLGRVVRVELRKMFDTRSGFWLMASIVIFALLTMIGVVLFAPDEDLTFYTFAKALGFPMTLVLPMIAALSITGEWSQRTGLSTFTMVPDRSRVLLAKTISSVVVGVVAMFFALAVGVVGNLVGTAIAGTDLVWDVSAVEVFNIVLGSLLCLLTGTMLGMVFRSSAGALVAYLVLALVLPAIAGILSASEPGFVDIQPWVDANWARSFLFEGTPSAEQWAQIGVTTSFWLVLPALLGLRLVLRSEVK</sequence>
<feature type="transmembrane region" description="Helical" evidence="1">
    <location>
        <begin position="73"/>
        <end position="92"/>
    </location>
</feature>
<proteinExistence type="predicted"/>
<evidence type="ECO:0000313" key="2">
    <source>
        <dbReference type="EMBL" id="QBX55346.1"/>
    </source>
</evidence>
<evidence type="ECO:0000256" key="1">
    <source>
        <dbReference type="SAM" id="Phobius"/>
    </source>
</evidence>
<protein>
    <submittedName>
        <fullName evidence="2">ABC transporter permease</fullName>
    </submittedName>
</protein>
<dbReference type="KEGG" id="nsn:EXE58_07685"/>
<dbReference type="EMBL" id="CP038436">
    <property type="protein sequence ID" value="QBX55346.1"/>
    <property type="molecule type" value="Genomic_DNA"/>
</dbReference>
<keyword evidence="1" id="KW-0812">Transmembrane</keyword>
<feature type="transmembrane region" description="Helical" evidence="1">
    <location>
        <begin position="39"/>
        <end position="61"/>
    </location>
</feature>
<gene>
    <name evidence="2" type="ORF">EXE58_07685</name>
</gene>
<feature type="transmembrane region" description="Helical" evidence="1">
    <location>
        <begin position="187"/>
        <end position="207"/>
    </location>
</feature>
<feature type="transmembrane region" description="Helical" evidence="1">
    <location>
        <begin position="237"/>
        <end position="260"/>
    </location>
</feature>
<dbReference type="AlphaFoldDB" id="A0A4P7IDU3"/>
<organism evidence="2 3">
    <name type="scientific">Nocardioides seonyuensis</name>
    <dbReference type="NCBI Taxonomy" id="2518371"/>
    <lineage>
        <taxon>Bacteria</taxon>
        <taxon>Bacillati</taxon>
        <taxon>Actinomycetota</taxon>
        <taxon>Actinomycetes</taxon>
        <taxon>Propionibacteriales</taxon>
        <taxon>Nocardioidaceae</taxon>
        <taxon>Nocardioides</taxon>
    </lineage>
</organism>
<feature type="transmembrane region" description="Helical" evidence="1">
    <location>
        <begin position="159"/>
        <end position="180"/>
    </location>
</feature>
<keyword evidence="1" id="KW-0472">Membrane</keyword>
<dbReference type="Proteomes" id="UP000294853">
    <property type="component" value="Chromosome"/>
</dbReference>
<accession>A0A4P7IDU3</accession>
<keyword evidence="3" id="KW-1185">Reference proteome</keyword>
<dbReference type="RefSeq" id="WP_135267338.1">
    <property type="nucleotide sequence ID" value="NZ_CP038436.1"/>
</dbReference>
<dbReference type="OrthoDB" id="3822725at2"/>
<reference evidence="2 3" key="1">
    <citation type="submission" date="2019-03" db="EMBL/GenBank/DDBJ databases">
        <title>Three New Species of Nocardioides, Nocardioides euryhalodurans sp. nov., Nocardioides seonyuensis sp. nov. and Nocardioides eburneoflavus sp. nov. Iolated from Soil.</title>
        <authorList>
            <person name="Roh S.G."/>
            <person name="Lee C."/>
            <person name="Kim M.-K."/>
            <person name="Kim S.B."/>
        </authorList>
    </citation>
    <scope>NUCLEOTIDE SEQUENCE [LARGE SCALE GENOMIC DNA]</scope>
    <source>
        <strain evidence="2 3">MMS17-SY207-3</strain>
    </source>
</reference>
<feature type="transmembrane region" description="Helical" evidence="1">
    <location>
        <begin position="113"/>
        <end position="139"/>
    </location>
</feature>
<keyword evidence="1" id="KW-1133">Transmembrane helix</keyword>
<name>A0A4P7IDU3_9ACTN</name>
<evidence type="ECO:0000313" key="3">
    <source>
        <dbReference type="Proteomes" id="UP000294853"/>
    </source>
</evidence>